<feature type="transmembrane region" description="Helical" evidence="9">
    <location>
        <begin position="617"/>
        <end position="634"/>
    </location>
</feature>
<evidence type="ECO:0000313" key="11">
    <source>
        <dbReference type="EMBL" id="UVI27305.1"/>
    </source>
</evidence>
<dbReference type="PANTHER" id="PTHR10680:SF14">
    <property type="entry name" value="PEPTIDYL-GLYCINE ALPHA-AMIDATING MONOOXYGENASE"/>
    <property type="match status" value="1"/>
</dbReference>
<feature type="transmembrane region" description="Helical" evidence="9">
    <location>
        <begin position="547"/>
        <end position="566"/>
    </location>
</feature>
<evidence type="ECO:0000256" key="1">
    <source>
        <dbReference type="ARBA" id="ARBA00004141"/>
    </source>
</evidence>
<dbReference type="EMBL" id="CP091430">
    <property type="protein sequence ID" value="UVI27305.1"/>
    <property type="molecule type" value="Genomic_DNA"/>
</dbReference>
<evidence type="ECO:0000313" key="12">
    <source>
        <dbReference type="Proteomes" id="UP001057877"/>
    </source>
</evidence>
<protein>
    <submittedName>
        <fullName evidence="11">YIP1 family protein</fullName>
    </submittedName>
</protein>
<dbReference type="InterPro" id="IPR006977">
    <property type="entry name" value="Yip1_dom"/>
</dbReference>
<keyword evidence="12" id="KW-1185">Reference proteome</keyword>
<dbReference type="InterPro" id="IPR001258">
    <property type="entry name" value="NHL_repeat"/>
</dbReference>
<feature type="domain" description="Yip1" evidence="10">
    <location>
        <begin position="492"/>
        <end position="660"/>
    </location>
</feature>
<dbReference type="PANTHER" id="PTHR10680">
    <property type="entry name" value="PEPTIDYL-GLYCINE ALPHA-AMIDATING MONOOXYGENASE"/>
    <property type="match status" value="1"/>
</dbReference>
<keyword evidence="2 9" id="KW-0812">Transmembrane</keyword>
<evidence type="ECO:0000256" key="7">
    <source>
        <dbReference type="ARBA" id="ARBA00023180"/>
    </source>
</evidence>
<evidence type="ECO:0000256" key="3">
    <source>
        <dbReference type="ARBA" id="ARBA00022729"/>
    </source>
</evidence>
<keyword evidence="3" id="KW-0732">Signal</keyword>
<feature type="repeat" description="NHL" evidence="8">
    <location>
        <begin position="111"/>
        <end position="147"/>
    </location>
</feature>
<feature type="transmembrane region" description="Helical" evidence="9">
    <location>
        <begin position="445"/>
        <end position="463"/>
    </location>
</feature>
<keyword evidence="6 9" id="KW-0472">Membrane</keyword>
<evidence type="ECO:0000256" key="4">
    <source>
        <dbReference type="ARBA" id="ARBA00022737"/>
    </source>
</evidence>
<comment type="subcellular location">
    <subcellularLocation>
        <location evidence="1">Membrane</location>
        <topology evidence="1">Multi-pass membrane protein</topology>
    </subcellularLocation>
</comment>
<proteinExistence type="predicted"/>
<name>A0ABY5S178_9BACL</name>
<organism evidence="11 12">
    <name type="scientific">Paenibacillus spongiae</name>
    <dbReference type="NCBI Taxonomy" id="2909671"/>
    <lineage>
        <taxon>Bacteria</taxon>
        <taxon>Bacillati</taxon>
        <taxon>Bacillota</taxon>
        <taxon>Bacilli</taxon>
        <taxon>Bacillales</taxon>
        <taxon>Paenibacillaceae</taxon>
        <taxon>Paenibacillus</taxon>
    </lineage>
</organism>
<feature type="transmembrane region" description="Helical" evidence="9">
    <location>
        <begin position="587"/>
        <end position="605"/>
    </location>
</feature>
<dbReference type="PROSITE" id="PS51125">
    <property type="entry name" value="NHL"/>
    <property type="match status" value="1"/>
</dbReference>
<accession>A0ABY5S178</accession>
<evidence type="ECO:0000256" key="2">
    <source>
        <dbReference type="ARBA" id="ARBA00022692"/>
    </source>
</evidence>
<gene>
    <name evidence="11" type="ORF">L1F29_17640</name>
</gene>
<sequence length="685" mass="76930">MNDRAKSGLTRAALTIMVALCLLGTLFPTGVSAQIPYRTMYKDPQTWQQYRIQPLYVPDRIIDGNSMDIPLSSPSDIFIAGNDHVYVADTGNDRIVELNAAGEFVRSIGIEEGQGKLNQPEGVFVADDGTIYVANSGGRNIVKFAANGQVENVFGKPESNLLYDDYHFIPTKLVVDSRGVMYIIVKDTHQGLMRLNPEGKFTGFFGANKTKLDWMDRLKRTVLNKEQLAKEIAKRPNAIENVTLTQDGFLVTASFGKPGEEQIKKLNAGGVNAFKGKPINELQLVDMAVDRHGFLYGINREGGDMTIYDPTADSMFYFGAGEKTARQLGVTSFPTSIAINGKNELWLADSGLNLIHVYKRTAFGETFLTAAHFYFEGEYEESKSNWEALIRENGMLNISYNGLGKIALHEQDYDKALAYFKMSNDSEGYSEAFWNIRYDWIRKNLLVALLLAAAAVWGAVFLSRRTAAFARSRTWPAQLRQYGGELRDALYLIVHPYEGFYRLKDRKISWTVIVLILALALGTRIFSLFGQGFLAFPFDRGALNIKFSLGVLIVPWLTWVIANYLVSSVKGGEGRFREVVQSSTFAIVPYIMMTIPITLLSNVLVNEEWIVIELMTNVMWVWVFLLLFVMTQVIHNFDFLEAIKNAGITLFTIGVIWLFVVIVSGLGVNLYDFLTQIYREVTFNG</sequence>
<keyword evidence="7" id="KW-0325">Glycoprotein</keyword>
<reference evidence="11" key="1">
    <citation type="submission" date="2022-01" db="EMBL/GenBank/DDBJ databases">
        <title>Paenibacillus spongiae sp. nov., isolated from marine sponge.</title>
        <authorList>
            <person name="Li Z."/>
            <person name="Zhang M."/>
        </authorList>
    </citation>
    <scope>NUCLEOTIDE SEQUENCE</scope>
    <source>
        <strain evidence="11">PHS-Z3</strain>
    </source>
</reference>
<dbReference type="SUPFAM" id="SSF101898">
    <property type="entry name" value="NHL repeat"/>
    <property type="match status" value="1"/>
</dbReference>
<dbReference type="InterPro" id="IPR011042">
    <property type="entry name" value="6-blade_b-propeller_TolB-like"/>
</dbReference>
<evidence type="ECO:0000259" key="10">
    <source>
        <dbReference type="Pfam" id="PF04893"/>
    </source>
</evidence>
<keyword evidence="4" id="KW-0677">Repeat</keyword>
<evidence type="ECO:0000256" key="5">
    <source>
        <dbReference type="ARBA" id="ARBA00022989"/>
    </source>
</evidence>
<dbReference type="Gene3D" id="2.120.10.30">
    <property type="entry name" value="TolB, C-terminal domain"/>
    <property type="match status" value="2"/>
</dbReference>
<dbReference type="Pfam" id="PF04893">
    <property type="entry name" value="Yip1"/>
    <property type="match status" value="1"/>
</dbReference>
<dbReference type="Proteomes" id="UP001057877">
    <property type="component" value="Chromosome"/>
</dbReference>
<feature type="transmembrane region" description="Helical" evidence="9">
    <location>
        <begin position="646"/>
        <end position="671"/>
    </location>
</feature>
<dbReference type="CDD" id="cd05819">
    <property type="entry name" value="NHL"/>
    <property type="match status" value="1"/>
</dbReference>
<feature type="transmembrane region" description="Helical" evidence="9">
    <location>
        <begin position="508"/>
        <end position="527"/>
    </location>
</feature>
<evidence type="ECO:0000256" key="6">
    <source>
        <dbReference type="ARBA" id="ARBA00023136"/>
    </source>
</evidence>
<evidence type="ECO:0000256" key="8">
    <source>
        <dbReference type="PROSITE-ProRule" id="PRU00504"/>
    </source>
</evidence>
<dbReference type="RefSeq" id="WP_258383390.1">
    <property type="nucleotide sequence ID" value="NZ_CP091430.1"/>
</dbReference>
<keyword evidence="5 9" id="KW-1133">Transmembrane helix</keyword>
<evidence type="ECO:0000256" key="9">
    <source>
        <dbReference type="SAM" id="Phobius"/>
    </source>
</evidence>